<keyword evidence="4" id="KW-1185">Reference proteome</keyword>
<dbReference type="GO" id="GO:0051082">
    <property type="term" value="F:unfolded protein binding"/>
    <property type="evidence" value="ECO:0007669"/>
    <property type="project" value="InterPro"/>
</dbReference>
<dbReference type="EMBL" id="CAIJEO010000008">
    <property type="protein sequence ID" value="CAD0097883.1"/>
    <property type="molecule type" value="Genomic_DNA"/>
</dbReference>
<comment type="similarity">
    <text evidence="1">Belongs to the prefoldin subunit beta family.</text>
</comment>
<dbReference type="Pfam" id="PF01920">
    <property type="entry name" value="Prefoldin_2"/>
    <property type="match status" value="1"/>
</dbReference>
<dbReference type="GO" id="GO:0044183">
    <property type="term" value="F:protein folding chaperone"/>
    <property type="evidence" value="ECO:0007669"/>
    <property type="project" value="TreeGrafter"/>
</dbReference>
<dbReference type="InterPro" id="IPR009053">
    <property type="entry name" value="Prefoldin"/>
</dbReference>
<dbReference type="SUPFAM" id="SSF46579">
    <property type="entry name" value="Prefoldin"/>
    <property type="match status" value="1"/>
</dbReference>
<protein>
    <recommendedName>
        <fullName evidence="5">Prefoldin subunit 1</fullName>
    </recommendedName>
</protein>
<evidence type="ECO:0008006" key="5">
    <source>
        <dbReference type="Google" id="ProtNLM"/>
    </source>
</evidence>
<gene>
    <name evidence="3" type="ORF">AWRI4233_LOCUS6707</name>
</gene>
<evidence type="ECO:0000313" key="4">
    <source>
        <dbReference type="Proteomes" id="UP000714618"/>
    </source>
</evidence>
<sequence>MSMSPADMQKQKAQFCQQQMVIVKTQMNTKNRENRMLQLTAAELDGLPSDANVYEGVGKIPKTDVKVRLTKDQETIKKDMEGLEKKMHYLETTYNNSKTHLDAIFKNGGR</sequence>
<dbReference type="PANTHER" id="PTHR20903">
    <property type="entry name" value="PREFOLDIN SUBUNIT 1-RELATED"/>
    <property type="match status" value="1"/>
</dbReference>
<comment type="caution">
    <text evidence="3">The sequence shown here is derived from an EMBL/GenBank/DDBJ whole genome shotgun (WGS) entry which is preliminary data.</text>
</comment>
<organism evidence="3 4">
    <name type="scientific">Aureobasidium mustum</name>
    <dbReference type="NCBI Taxonomy" id="2773714"/>
    <lineage>
        <taxon>Eukaryota</taxon>
        <taxon>Fungi</taxon>
        <taxon>Dikarya</taxon>
        <taxon>Ascomycota</taxon>
        <taxon>Pezizomycotina</taxon>
        <taxon>Dothideomycetes</taxon>
        <taxon>Dothideomycetidae</taxon>
        <taxon>Dothideales</taxon>
        <taxon>Saccotheciaceae</taxon>
        <taxon>Aureobasidium</taxon>
    </lineage>
</organism>
<dbReference type="PANTHER" id="PTHR20903:SF0">
    <property type="entry name" value="PREFOLDIN SUBUNIT 1"/>
    <property type="match status" value="1"/>
</dbReference>
<dbReference type="InterPro" id="IPR002777">
    <property type="entry name" value="PFD_beta-like"/>
</dbReference>
<dbReference type="OrthoDB" id="2015447at2759"/>
<dbReference type="Gene3D" id="1.10.287.370">
    <property type="match status" value="1"/>
</dbReference>
<dbReference type="GO" id="GO:0005737">
    <property type="term" value="C:cytoplasm"/>
    <property type="evidence" value="ECO:0007669"/>
    <property type="project" value="TreeGrafter"/>
</dbReference>
<accession>A0A9N8K3D0</accession>
<dbReference type="Proteomes" id="UP000714618">
    <property type="component" value="Unassembled WGS sequence"/>
</dbReference>
<dbReference type="GO" id="GO:0016272">
    <property type="term" value="C:prefoldin complex"/>
    <property type="evidence" value="ECO:0007669"/>
    <property type="project" value="InterPro"/>
</dbReference>
<reference evidence="3" key="1">
    <citation type="submission" date="2020-06" db="EMBL/GenBank/DDBJ databases">
        <authorList>
            <person name="Onetto C."/>
        </authorList>
    </citation>
    <scope>NUCLEOTIDE SEQUENCE</scope>
</reference>
<evidence type="ECO:0000313" key="3">
    <source>
        <dbReference type="EMBL" id="CAD0097883.1"/>
    </source>
</evidence>
<evidence type="ECO:0000256" key="2">
    <source>
        <dbReference type="ARBA" id="ARBA00023186"/>
    </source>
</evidence>
<dbReference type="AlphaFoldDB" id="A0A9N8K3D0"/>
<name>A0A9N8K3D0_9PEZI</name>
<keyword evidence="2" id="KW-0143">Chaperone</keyword>
<proteinExistence type="inferred from homology"/>
<evidence type="ECO:0000256" key="1">
    <source>
        <dbReference type="ARBA" id="ARBA00008045"/>
    </source>
</evidence>